<evidence type="ECO:0000313" key="2">
    <source>
        <dbReference type="EMBL" id="KZT63375.1"/>
    </source>
</evidence>
<protein>
    <submittedName>
        <fullName evidence="2">Uncharacterized protein</fullName>
    </submittedName>
</protein>
<feature type="region of interest" description="Disordered" evidence="1">
    <location>
        <begin position="68"/>
        <end position="90"/>
    </location>
</feature>
<organism evidence="2 3">
    <name type="scientific">Daedalea quercina L-15889</name>
    <dbReference type="NCBI Taxonomy" id="1314783"/>
    <lineage>
        <taxon>Eukaryota</taxon>
        <taxon>Fungi</taxon>
        <taxon>Dikarya</taxon>
        <taxon>Basidiomycota</taxon>
        <taxon>Agaricomycotina</taxon>
        <taxon>Agaricomycetes</taxon>
        <taxon>Polyporales</taxon>
        <taxon>Fomitopsis</taxon>
    </lineage>
</organism>
<evidence type="ECO:0000256" key="1">
    <source>
        <dbReference type="SAM" id="MobiDB-lite"/>
    </source>
</evidence>
<sequence>MIRVAPARASYTFPQGPANLRILADITNGLLAALHEPWHNADLYDRPPCVVCLYRNFLLTIHWGHDQGSHDVPSQGSETRSGHSPDPSGKIPFPNRAILVGLAFPSIPQANSVPSPKLERRPPGTYGFRRAIRAAARAEWSELFGRPSRWSLPMATAAPRPPVLQRAVGYIMGPLQTCPREDTDKAPLWNPPEPHHWPGTFSRNYLGHFQGSVRALVLVGTETSGRRGARKTTTPLATLLGS</sequence>
<evidence type="ECO:0000313" key="3">
    <source>
        <dbReference type="Proteomes" id="UP000076727"/>
    </source>
</evidence>
<dbReference type="EMBL" id="KV429191">
    <property type="protein sequence ID" value="KZT63375.1"/>
    <property type="molecule type" value="Genomic_DNA"/>
</dbReference>
<reference evidence="2 3" key="1">
    <citation type="journal article" date="2016" name="Mol. Biol. Evol.">
        <title>Comparative Genomics of Early-Diverging Mushroom-Forming Fungi Provides Insights into the Origins of Lignocellulose Decay Capabilities.</title>
        <authorList>
            <person name="Nagy L.G."/>
            <person name="Riley R."/>
            <person name="Tritt A."/>
            <person name="Adam C."/>
            <person name="Daum C."/>
            <person name="Floudas D."/>
            <person name="Sun H."/>
            <person name="Yadav J.S."/>
            <person name="Pangilinan J."/>
            <person name="Larsson K.H."/>
            <person name="Matsuura K."/>
            <person name="Barry K."/>
            <person name="Labutti K."/>
            <person name="Kuo R."/>
            <person name="Ohm R.A."/>
            <person name="Bhattacharya S.S."/>
            <person name="Shirouzu T."/>
            <person name="Yoshinaga Y."/>
            <person name="Martin F.M."/>
            <person name="Grigoriev I.V."/>
            <person name="Hibbett D.S."/>
        </authorList>
    </citation>
    <scope>NUCLEOTIDE SEQUENCE [LARGE SCALE GENOMIC DNA]</scope>
    <source>
        <strain evidence="2 3">L-15889</strain>
    </source>
</reference>
<dbReference type="Proteomes" id="UP000076727">
    <property type="component" value="Unassembled WGS sequence"/>
</dbReference>
<proteinExistence type="predicted"/>
<dbReference type="AlphaFoldDB" id="A0A165KNN3"/>
<name>A0A165KNN3_9APHY</name>
<keyword evidence="3" id="KW-1185">Reference proteome</keyword>
<accession>A0A165KNN3</accession>
<gene>
    <name evidence="2" type="ORF">DAEQUDRAFT_770674</name>
</gene>